<evidence type="ECO:0000259" key="8">
    <source>
        <dbReference type="Pfam" id="PF16369"/>
    </source>
</evidence>
<dbReference type="Proteomes" id="UP000609346">
    <property type="component" value="Unassembled WGS sequence"/>
</dbReference>
<dbReference type="Gene3D" id="2.40.128.10">
    <property type="match status" value="1"/>
</dbReference>
<comment type="caution">
    <text evidence="9">The sequence shown here is derived from an EMBL/GenBank/DDBJ whole genome shotgun (WGS) entry which is preliminary data.</text>
</comment>
<evidence type="ECO:0000256" key="7">
    <source>
        <dbReference type="SAM" id="SignalP"/>
    </source>
</evidence>
<reference evidence="9 10" key="1">
    <citation type="submission" date="2020-09" db="EMBL/GenBank/DDBJ databases">
        <title>Paenibacillus sp. strain PR3 16S rRNA gene Genome sequencing and assembly.</title>
        <authorList>
            <person name="Kim J."/>
        </authorList>
    </citation>
    <scope>NUCLEOTIDE SEQUENCE [LARGE SCALE GENOMIC DNA]</scope>
    <source>
        <strain evidence="9 10">PR3</strain>
    </source>
</reference>
<keyword evidence="10" id="KW-1185">Reference proteome</keyword>
<proteinExistence type="inferred from homology"/>
<dbReference type="Pfam" id="PF16369">
    <property type="entry name" value="GH43_C"/>
    <property type="match status" value="1"/>
</dbReference>
<dbReference type="RefSeq" id="WP_191205532.1">
    <property type="nucleotide sequence ID" value="NZ_JACXZA010000005.1"/>
</dbReference>
<feature type="compositionally biased region" description="Low complexity" evidence="6">
    <location>
        <begin position="27"/>
        <end position="49"/>
    </location>
</feature>
<dbReference type="CDD" id="cd18832">
    <property type="entry name" value="GH43_GsAbnA-like"/>
    <property type="match status" value="1"/>
</dbReference>
<dbReference type="PANTHER" id="PTHR43301:SF3">
    <property type="entry name" value="ARABINAN ENDO-1,5-ALPHA-L-ARABINOSIDASE A-RELATED"/>
    <property type="match status" value="1"/>
</dbReference>
<evidence type="ECO:0000256" key="2">
    <source>
        <dbReference type="ARBA" id="ARBA00009865"/>
    </source>
</evidence>
<dbReference type="InterPro" id="IPR050727">
    <property type="entry name" value="GH43_arabinanases"/>
</dbReference>
<keyword evidence="7" id="KW-0732">Signal</keyword>
<evidence type="ECO:0000313" key="10">
    <source>
        <dbReference type="Proteomes" id="UP000609346"/>
    </source>
</evidence>
<dbReference type="GO" id="GO:0016787">
    <property type="term" value="F:hydrolase activity"/>
    <property type="evidence" value="ECO:0007669"/>
    <property type="project" value="UniProtKB-KW"/>
</dbReference>
<dbReference type="InterPro" id="IPR032291">
    <property type="entry name" value="Abn2_C"/>
</dbReference>
<evidence type="ECO:0000256" key="4">
    <source>
        <dbReference type="ARBA" id="ARBA00023295"/>
    </source>
</evidence>
<evidence type="ECO:0000256" key="1">
    <source>
        <dbReference type="ARBA" id="ARBA00004834"/>
    </source>
</evidence>
<keyword evidence="3 5" id="KW-0378">Hydrolase</keyword>
<feature type="signal peptide" evidence="7">
    <location>
        <begin position="1"/>
        <end position="22"/>
    </location>
</feature>
<dbReference type="PANTHER" id="PTHR43301">
    <property type="entry name" value="ARABINAN ENDO-1,5-ALPHA-L-ARABINOSIDASE"/>
    <property type="match status" value="1"/>
</dbReference>
<dbReference type="PROSITE" id="PS51257">
    <property type="entry name" value="PROKAR_LIPOPROTEIN"/>
    <property type="match status" value="1"/>
</dbReference>
<accession>A0ABR8MZB2</accession>
<feature type="chain" id="PRO_5046541649" evidence="7">
    <location>
        <begin position="23"/>
        <end position="516"/>
    </location>
</feature>
<keyword evidence="4 5" id="KW-0326">Glycosidase</keyword>
<feature type="domain" description="Extracellular endo-alpha-(1-&gt;5)-L-arabinanase C-terminal" evidence="8">
    <location>
        <begin position="405"/>
        <end position="508"/>
    </location>
</feature>
<protein>
    <submittedName>
        <fullName evidence="9">Glycoside hydrolase family 43 protein</fullName>
    </submittedName>
</protein>
<comment type="similarity">
    <text evidence="2 5">Belongs to the glycosyl hydrolase 43 family.</text>
</comment>
<gene>
    <name evidence="9" type="ORF">H8B09_21035</name>
</gene>
<dbReference type="Pfam" id="PF04616">
    <property type="entry name" value="Glyco_hydro_43"/>
    <property type="match status" value="1"/>
</dbReference>
<evidence type="ECO:0000256" key="3">
    <source>
        <dbReference type="ARBA" id="ARBA00022801"/>
    </source>
</evidence>
<dbReference type="InterPro" id="IPR006710">
    <property type="entry name" value="Glyco_hydro_43"/>
</dbReference>
<evidence type="ECO:0000256" key="5">
    <source>
        <dbReference type="RuleBase" id="RU361187"/>
    </source>
</evidence>
<evidence type="ECO:0000256" key="6">
    <source>
        <dbReference type="SAM" id="MobiDB-lite"/>
    </source>
</evidence>
<evidence type="ECO:0000313" key="9">
    <source>
        <dbReference type="EMBL" id="MBD3921266.1"/>
    </source>
</evidence>
<dbReference type="InterPro" id="IPR023296">
    <property type="entry name" value="Glyco_hydro_beta-prop_sf"/>
</dbReference>
<organism evidence="9 10">
    <name type="scientific">Paenibacillus terricola</name>
    <dbReference type="NCBI Taxonomy" id="2763503"/>
    <lineage>
        <taxon>Bacteria</taxon>
        <taxon>Bacillati</taxon>
        <taxon>Bacillota</taxon>
        <taxon>Bacilli</taxon>
        <taxon>Bacillales</taxon>
        <taxon>Paenibacillaceae</taxon>
        <taxon>Paenibacillus</taxon>
    </lineage>
</organism>
<dbReference type="SUPFAM" id="SSF75005">
    <property type="entry name" value="Arabinanase/levansucrase/invertase"/>
    <property type="match status" value="1"/>
</dbReference>
<dbReference type="Gene3D" id="2.115.10.20">
    <property type="entry name" value="Glycosyl hydrolase domain, family 43"/>
    <property type="match status" value="1"/>
</dbReference>
<feature type="region of interest" description="Disordered" evidence="6">
    <location>
        <begin position="23"/>
        <end position="54"/>
    </location>
</feature>
<name>A0ABR8MZB2_9BACL</name>
<sequence>MKKSIKLAAAAVLTVAMLSACSDSSTNKDTTNNTNTQTENQADNTNETTSQTSDVPAAEAPVFENVSVHDPSVIKVDDTFYIFGSHLAAAKSTDLMKWTLIDSGVADGNVLIPNVTEELKETLDWAESDTLWAPDVIQLADGKFYMYYNACKGDSPRSALGVAVADKPEGPYKDLGIILKSGQWGEISPDGTVYDATVHPNVVDPDVFFDKDGKLWMVYGSYSGGIFIMQMDPKTGMPLPDQGYGKKLLGGNHSRIEGPYMLYSPQTDYYYLFLSYGGLDANGGYNIRAARSKNPDGPFVDSEGQDMIDAMGTPGTLFDDPSYAPYGVKLMGNFTFDSVDGEPTGNPYAIDYGYVSPGHNSAYYDEKTGQYYLIFHTRFPSRGEAHEVRVHQMFMNADGWPVVAPHRYGGETIGKYATSDIVGDYKYVNHGHDITADIVRSSVITLSEDGKVSGAATGTWKLDGDHNAVISIDGVDYKGVFLREYDESMETQVMTFSALSDKGVTIWGSHVALEKK</sequence>
<comment type="pathway">
    <text evidence="1">Glycan metabolism; L-arabinan degradation.</text>
</comment>
<dbReference type="EMBL" id="JACXZA010000005">
    <property type="protein sequence ID" value="MBD3921266.1"/>
    <property type="molecule type" value="Genomic_DNA"/>
</dbReference>